<dbReference type="AlphaFoldDB" id="A0A542E9V3"/>
<dbReference type="RefSeq" id="WP_141858999.1">
    <property type="nucleotide sequence ID" value="NZ_BAAAKA010000005.1"/>
</dbReference>
<reference evidence="3 4" key="1">
    <citation type="submission" date="2019-06" db="EMBL/GenBank/DDBJ databases">
        <title>Sequencing the genomes of 1000 actinobacteria strains.</title>
        <authorList>
            <person name="Klenk H.-P."/>
        </authorList>
    </citation>
    <scope>NUCLEOTIDE SEQUENCE [LARGE SCALE GENOMIC DNA]</scope>
    <source>
        <strain evidence="3 4">DSM 17305</strain>
    </source>
</reference>
<dbReference type="PROSITE" id="PS50965">
    <property type="entry name" value="NERD"/>
    <property type="match status" value="1"/>
</dbReference>
<name>A0A542E9V3_9ACTN</name>
<feature type="transmembrane region" description="Helical" evidence="1">
    <location>
        <begin position="241"/>
        <end position="259"/>
    </location>
</feature>
<dbReference type="Pfam" id="PF08378">
    <property type="entry name" value="NERD"/>
    <property type="match status" value="1"/>
</dbReference>
<proteinExistence type="predicted"/>
<evidence type="ECO:0000313" key="3">
    <source>
        <dbReference type="EMBL" id="TQJ12118.1"/>
    </source>
</evidence>
<dbReference type="OrthoDB" id="5793358at2"/>
<gene>
    <name evidence="3" type="ORF">FB475_5046</name>
</gene>
<sequence length="260" mass="28589">MEAEDSRVELPERGPGHAVIHTLLTQPGMVRSRGAVARFVGLSPVTDAGRSWYSGALGEIEMGRRLHKLGPRWTVLHAVPIGIQGADIDHLIVGQAGVFTVNTKHHPGQRIWVAGRGFLVGGQRQHYIRNSEYEAQRVAQILTATVGWPVPVQSVIAVLGSASLNIKQPPVAVQVLEAGALIRWLKRRPPVLTGRQLDAVLGAVGTATTWRTEPDSDADLNRRPQFDTLRREVGHAQRQRLLLATIFVVCVLLAGWIYFW</sequence>
<organism evidence="3 4">
    <name type="scientific">Kribbella jejuensis</name>
    <dbReference type="NCBI Taxonomy" id="236068"/>
    <lineage>
        <taxon>Bacteria</taxon>
        <taxon>Bacillati</taxon>
        <taxon>Actinomycetota</taxon>
        <taxon>Actinomycetes</taxon>
        <taxon>Propionibacteriales</taxon>
        <taxon>Kribbellaceae</taxon>
        <taxon>Kribbella</taxon>
    </lineage>
</organism>
<keyword evidence="1" id="KW-0472">Membrane</keyword>
<evidence type="ECO:0000259" key="2">
    <source>
        <dbReference type="PROSITE" id="PS50965"/>
    </source>
</evidence>
<evidence type="ECO:0000313" key="4">
    <source>
        <dbReference type="Proteomes" id="UP000316298"/>
    </source>
</evidence>
<comment type="caution">
    <text evidence="3">The sequence shown here is derived from an EMBL/GenBank/DDBJ whole genome shotgun (WGS) entry which is preliminary data.</text>
</comment>
<protein>
    <submittedName>
        <fullName evidence="3">Nuclease-like protein</fullName>
    </submittedName>
</protein>
<keyword evidence="1" id="KW-1133">Transmembrane helix</keyword>
<feature type="domain" description="NERD" evidence="2">
    <location>
        <begin position="54"/>
        <end position="165"/>
    </location>
</feature>
<keyword evidence="1" id="KW-0812">Transmembrane</keyword>
<dbReference type="Proteomes" id="UP000316298">
    <property type="component" value="Unassembled WGS sequence"/>
</dbReference>
<keyword evidence="4" id="KW-1185">Reference proteome</keyword>
<accession>A0A542E9V3</accession>
<dbReference type="InterPro" id="IPR011528">
    <property type="entry name" value="NERD"/>
</dbReference>
<evidence type="ECO:0000256" key="1">
    <source>
        <dbReference type="SAM" id="Phobius"/>
    </source>
</evidence>
<dbReference type="EMBL" id="VFMM01000002">
    <property type="protein sequence ID" value="TQJ12118.1"/>
    <property type="molecule type" value="Genomic_DNA"/>
</dbReference>